<dbReference type="GO" id="GO:0009279">
    <property type="term" value="C:cell outer membrane"/>
    <property type="evidence" value="ECO:0007669"/>
    <property type="project" value="UniProtKB-SubCell"/>
</dbReference>
<reference evidence="18 19" key="2">
    <citation type="submission" date="2017-08" db="EMBL/GenBank/DDBJ databases">
        <authorList>
            <person name="de Groot N.N."/>
        </authorList>
    </citation>
    <scope>NUCLEOTIDE SEQUENCE [LARGE SCALE GENOMIC DNA]</scope>
    <source>
        <strain evidence="18">Orrdi1</strain>
    </source>
</reference>
<dbReference type="AlphaFoldDB" id="A0A1C3K715"/>
<comment type="similarity">
    <text evidence="2 14 15">Belongs to the TonB-dependent receptor family.</text>
</comment>
<keyword evidence="11 14" id="KW-0472">Membrane</keyword>
<evidence type="ECO:0000256" key="15">
    <source>
        <dbReference type="RuleBase" id="RU003357"/>
    </source>
</evidence>
<dbReference type="Gene3D" id="2.40.170.20">
    <property type="entry name" value="TonB-dependent receptor, beta-barrel domain"/>
    <property type="match status" value="1"/>
</dbReference>
<dbReference type="STRING" id="1851544.ODI_03897"/>
<dbReference type="Gene3D" id="3.55.50.30">
    <property type="match status" value="1"/>
</dbReference>
<evidence type="ECO:0000259" key="16">
    <source>
        <dbReference type="SMART" id="SM00965"/>
    </source>
</evidence>
<dbReference type="NCBIfam" id="TIGR01783">
    <property type="entry name" value="TonB-siderophor"/>
    <property type="match status" value="1"/>
</dbReference>
<dbReference type="InterPro" id="IPR036942">
    <property type="entry name" value="Beta-barrel_TonB_sf"/>
</dbReference>
<dbReference type="Pfam" id="PF00593">
    <property type="entry name" value="TonB_dep_Rec_b-barrel"/>
    <property type="match status" value="1"/>
</dbReference>
<evidence type="ECO:0000256" key="8">
    <source>
        <dbReference type="ARBA" id="ARBA00023004"/>
    </source>
</evidence>
<dbReference type="FunFam" id="2.170.130.10:FF:000001">
    <property type="entry name" value="Catecholate siderophore TonB-dependent receptor"/>
    <property type="match status" value="1"/>
</dbReference>
<dbReference type="InterPro" id="IPR010105">
    <property type="entry name" value="TonB_sidphr_rcpt"/>
</dbReference>
<dbReference type="PANTHER" id="PTHR32552">
    <property type="entry name" value="FERRICHROME IRON RECEPTOR-RELATED"/>
    <property type="match status" value="1"/>
</dbReference>
<dbReference type="Proteomes" id="UP000078558">
    <property type="component" value="Chromosome I"/>
</dbReference>
<evidence type="ECO:0000256" key="14">
    <source>
        <dbReference type="PROSITE-ProRule" id="PRU01360"/>
    </source>
</evidence>
<evidence type="ECO:0000256" key="3">
    <source>
        <dbReference type="ARBA" id="ARBA00022448"/>
    </source>
</evidence>
<evidence type="ECO:0000256" key="9">
    <source>
        <dbReference type="ARBA" id="ARBA00023065"/>
    </source>
</evidence>
<feature type="domain" description="Secretin/TonB short N-terminal" evidence="16">
    <location>
        <begin position="73"/>
        <end position="124"/>
    </location>
</feature>
<keyword evidence="10 15" id="KW-0798">TonB box</keyword>
<keyword evidence="19" id="KW-1185">Reference proteome</keyword>
<dbReference type="Pfam" id="PF07715">
    <property type="entry name" value="Plug"/>
    <property type="match status" value="1"/>
</dbReference>
<evidence type="ECO:0000313" key="17">
    <source>
        <dbReference type="EMBL" id="SBT27310.1"/>
    </source>
</evidence>
<organism evidence="17 19">
    <name type="scientific">Orrella dioscoreae</name>
    <dbReference type="NCBI Taxonomy" id="1851544"/>
    <lineage>
        <taxon>Bacteria</taxon>
        <taxon>Pseudomonadati</taxon>
        <taxon>Pseudomonadota</taxon>
        <taxon>Betaproteobacteria</taxon>
        <taxon>Burkholderiales</taxon>
        <taxon>Alcaligenaceae</taxon>
        <taxon>Orrella</taxon>
    </lineage>
</organism>
<evidence type="ECO:0000256" key="5">
    <source>
        <dbReference type="ARBA" id="ARBA00022496"/>
    </source>
</evidence>
<dbReference type="PANTHER" id="PTHR32552:SF68">
    <property type="entry name" value="FERRICHROME OUTER MEMBRANE TRANSPORTER_PHAGE RECEPTOR"/>
    <property type="match status" value="1"/>
</dbReference>
<evidence type="ECO:0000313" key="19">
    <source>
        <dbReference type="Proteomes" id="UP000078558"/>
    </source>
</evidence>
<dbReference type="PROSITE" id="PS52016">
    <property type="entry name" value="TONB_DEPENDENT_REC_3"/>
    <property type="match status" value="1"/>
</dbReference>
<dbReference type="GO" id="GO:0015891">
    <property type="term" value="P:siderophore transport"/>
    <property type="evidence" value="ECO:0007669"/>
    <property type="project" value="InterPro"/>
</dbReference>
<gene>
    <name evidence="17" type="ORF">ODI_03897</name>
    <name evidence="18" type="ORF">ODI_R2528</name>
</gene>
<reference evidence="17 19" key="1">
    <citation type="submission" date="2016-06" db="EMBL/GenBank/DDBJ databases">
        <authorList>
            <person name="Kjaerup R.B."/>
            <person name="Dalgaard T.S."/>
            <person name="Juul-Madsen H.R."/>
        </authorList>
    </citation>
    <scope>NUCLEOTIDE SEQUENCE [LARGE SCALE GENOMIC DNA]</scope>
    <source>
        <strain evidence="17">Orrdi1</strain>
    </source>
</reference>
<evidence type="ECO:0000256" key="1">
    <source>
        <dbReference type="ARBA" id="ARBA00004571"/>
    </source>
</evidence>
<comment type="subcellular location">
    <subcellularLocation>
        <location evidence="1 14">Cell outer membrane</location>
        <topology evidence="1 14">Multi-pass membrane protein</topology>
    </subcellularLocation>
</comment>
<dbReference type="RefSeq" id="WP_067758660.1">
    <property type="nucleotide sequence ID" value="NZ_LT907988.1"/>
</dbReference>
<keyword evidence="3 14" id="KW-0813">Transport</keyword>
<dbReference type="InterPro" id="IPR012910">
    <property type="entry name" value="Plug_dom"/>
</dbReference>
<dbReference type="EMBL" id="FLRC01000053">
    <property type="protein sequence ID" value="SBT27310.1"/>
    <property type="molecule type" value="Genomic_DNA"/>
</dbReference>
<evidence type="ECO:0000256" key="10">
    <source>
        <dbReference type="ARBA" id="ARBA00023077"/>
    </source>
</evidence>
<evidence type="ECO:0000256" key="13">
    <source>
        <dbReference type="ARBA" id="ARBA00023237"/>
    </source>
</evidence>
<keyword evidence="4 14" id="KW-1134">Transmembrane beta strand</keyword>
<keyword evidence="12 17" id="KW-0675">Receptor</keyword>
<evidence type="ECO:0000256" key="6">
    <source>
        <dbReference type="ARBA" id="ARBA00022692"/>
    </source>
</evidence>
<evidence type="ECO:0000256" key="4">
    <source>
        <dbReference type="ARBA" id="ARBA00022452"/>
    </source>
</evidence>
<keyword evidence="13 14" id="KW-0998">Cell outer membrane</keyword>
<evidence type="ECO:0000256" key="11">
    <source>
        <dbReference type="ARBA" id="ARBA00023136"/>
    </source>
</evidence>
<protein>
    <submittedName>
        <fullName evidence="17">Ferrichrome-iron receptor</fullName>
    </submittedName>
</protein>
<dbReference type="InterPro" id="IPR000531">
    <property type="entry name" value="Beta-barrel_TonB"/>
</dbReference>
<dbReference type="OrthoDB" id="127311at2"/>
<dbReference type="KEGG" id="odi:ODI_R2528"/>
<evidence type="ECO:0000256" key="7">
    <source>
        <dbReference type="ARBA" id="ARBA00022729"/>
    </source>
</evidence>
<proteinExistence type="inferred from homology"/>
<dbReference type="InterPro" id="IPR037066">
    <property type="entry name" value="Plug_dom_sf"/>
</dbReference>
<keyword evidence="7" id="KW-0732">Signal</keyword>
<dbReference type="CDD" id="cd01347">
    <property type="entry name" value="ligand_gated_channel"/>
    <property type="match status" value="1"/>
</dbReference>
<dbReference type="GO" id="GO:0038023">
    <property type="term" value="F:signaling receptor activity"/>
    <property type="evidence" value="ECO:0007669"/>
    <property type="project" value="InterPro"/>
</dbReference>
<keyword evidence="8" id="KW-0408">Iron</keyword>
<accession>A0A1C3K715</accession>
<name>A0A1C3K715_9BURK</name>
<dbReference type="SUPFAM" id="SSF56935">
    <property type="entry name" value="Porins"/>
    <property type="match status" value="1"/>
</dbReference>
<keyword evidence="5" id="KW-0410">Iron transport</keyword>
<dbReference type="GO" id="GO:0015344">
    <property type="term" value="F:siderophore uptake transmembrane transporter activity"/>
    <property type="evidence" value="ECO:0007669"/>
    <property type="project" value="TreeGrafter"/>
</dbReference>
<keyword evidence="6 14" id="KW-0812">Transmembrane</keyword>
<keyword evidence="9" id="KW-0406">Ion transport</keyword>
<sequence>MANRQLLSPARAGGVSIVFSRPGLTLLCLVAALQWAVPAAQAQSAATEIPRRYDIPAGPLDNALSALGAQAGVMVAADPALTQGLRTQGLQGSYSVAEGLARLLAGTSVQAVPGRNGGYVLRARPQPDPGLDALAPVTVMGAEQTAYSAGDSLVARRSAAGTKTDTPLLETPQSVSVITRKQLEDQKPRSISEALNYTPGIFTALVGATNRYDYVSLRGFTDNSVDNVLLDGLRTLSDQGSYTALQIDPYFLERADVLRGPASVLYGRSSPGGVVALTSKRPSFEPYRQAEVTVGNRDRYEAGLDVTGPLGESGKVAYRVTGMGRTLDSQFDHVSEQRYAIAPSLDIHFSDRTRLLLQAYLQRDPEGSYHGAVPADASITNSHAGRRTSRRFFDGDPTANAYDRRQQLLGYQFEHVFNDRVAVRQNFRHVRTRASLEQVYGFGWADETSLTRYYAGAQEKMHAVAVDNQIEFKFGTGTVQHTLLGGLDYQRRKLDGTWRSGSADPVDAFDPVYGNPNIADIYSAPVDRQLEQTGVYLQDQLSWNKWRLTLGLRHDQARVTNAYDNAASSWKGSRLTKRAGLVYLFDNGLAPYVSYGEGFNPSIRADQQNRLLKPATSKQYEVGLRYQPPGSESYLSGAVYQLTQDNVASRAPTQPFYEPSGKVRARGLELEARSQLSKTFAVLASYTLNDLTFVESADGFKGNTPYQAPKHLASLWVDWKAMAGVDVGAGVRYVGTNWIDNANSGKVPAVTLTDLMVRLDLGQFHQGLAGSSVRLSANNLFDKTYVASCISIENCYWGEGRNLMATLSYAW</sequence>
<dbReference type="InterPro" id="IPR039426">
    <property type="entry name" value="TonB-dep_rcpt-like"/>
</dbReference>
<evidence type="ECO:0000313" key="18">
    <source>
        <dbReference type="EMBL" id="SOE50135.1"/>
    </source>
</evidence>
<dbReference type="SMART" id="SM00965">
    <property type="entry name" value="STN"/>
    <property type="match status" value="1"/>
</dbReference>
<dbReference type="EMBL" id="LT907988">
    <property type="protein sequence ID" value="SOE50135.1"/>
    <property type="molecule type" value="Genomic_DNA"/>
</dbReference>
<dbReference type="Gene3D" id="2.170.130.10">
    <property type="entry name" value="TonB-dependent receptor, plug domain"/>
    <property type="match status" value="1"/>
</dbReference>
<dbReference type="Pfam" id="PF07660">
    <property type="entry name" value="STN"/>
    <property type="match status" value="1"/>
</dbReference>
<evidence type="ECO:0000256" key="2">
    <source>
        <dbReference type="ARBA" id="ARBA00009810"/>
    </source>
</evidence>
<dbReference type="InterPro" id="IPR011662">
    <property type="entry name" value="Secretin/TonB_short_N"/>
</dbReference>
<evidence type="ECO:0000256" key="12">
    <source>
        <dbReference type="ARBA" id="ARBA00023170"/>
    </source>
</evidence>